<dbReference type="GO" id="GO:0006779">
    <property type="term" value="P:porphyrin-containing compound biosynthetic process"/>
    <property type="evidence" value="ECO:0007669"/>
    <property type="project" value="UniProtKB-KW"/>
</dbReference>
<comment type="function">
    <text evidence="1">Involved in a late step of protoheme IX synthesis.</text>
</comment>
<feature type="domain" description="HemY N-terminal" evidence="11">
    <location>
        <begin position="26"/>
        <end position="132"/>
    </location>
</feature>
<accession>A0A495WAU9</accession>
<evidence type="ECO:0000256" key="3">
    <source>
        <dbReference type="ARBA" id="ARBA00004744"/>
    </source>
</evidence>
<keyword evidence="5" id="KW-0997">Cell inner membrane</keyword>
<dbReference type="Pfam" id="PF07219">
    <property type="entry name" value="HemY_N"/>
    <property type="match status" value="1"/>
</dbReference>
<sequence>MRGLFWILALFALAVAVALGARMNDGYVLIVVAPWRLELSLNFLLLALLLAFVVFYLALRALDLTLGMPQRVREYRRRRQREKSGQIFQDAVRFLFEGRFGQALKRAGEAYEAGRAPALAALIAARAAQRLGDPARQQEWLDKAKQQDLRNEPATLMLEAEMLNEERRFAEALAALQRLQDKQGRHIAALRLELRARQGLGDWDGVLKLLRQLAKRDALPEEMIRPLATKAHLSNLLRCGDDRDALVAYLRTVPADERVAEVVLAAARGLAAAGADGEAQQLIEAMLDGGDDEVWQSDLVAIYGRLGGGDQMSRIARGEGWLRQRPQHAGLLLALGRMCTRQRLWGKAQSYLEASLSVEETQAGHLELARLGDQLERVDDANRHYRAAVIPAIGEK</sequence>
<dbReference type="InterPro" id="IPR005254">
    <property type="entry name" value="Heme_biosyn_assoc_TPR_pro"/>
</dbReference>
<evidence type="ECO:0000256" key="9">
    <source>
        <dbReference type="ARBA" id="ARBA00023244"/>
    </source>
</evidence>
<dbReference type="InterPro" id="IPR010817">
    <property type="entry name" value="HemY_N"/>
</dbReference>
<dbReference type="EMBL" id="RBXP01000014">
    <property type="protein sequence ID" value="RKT58851.1"/>
    <property type="molecule type" value="Genomic_DNA"/>
</dbReference>
<dbReference type="AlphaFoldDB" id="A0A495WAU9"/>
<proteinExistence type="predicted"/>
<dbReference type="InterPro" id="IPR011990">
    <property type="entry name" value="TPR-like_helical_dom_sf"/>
</dbReference>
<keyword evidence="8 10" id="KW-0472">Membrane</keyword>
<evidence type="ECO:0000256" key="6">
    <source>
        <dbReference type="ARBA" id="ARBA00022692"/>
    </source>
</evidence>
<evidence type="ECO:0000256" key="4">
    <source>
        <dbReference type="ARBA" id="ARBA00022475"/>
    </source>
</evidence>
<name>A0A495WAU9_9RHOO</name>
<dbReference type="GO" id="GO:0042168">
    <property type="term" value="P:heme metabolic process"/>
    <property type="evidence" value="ECO:0007669"/>
    <property type="project" value="InterPro"/>
</dbReference>
<protein>
    <submittedName>
        <fullName evidence="12">HemY protein</fullName>
    </submittedName>
</protein>
<dbReference type="GO" id="GO:0005886">
    <property type="term" value="C:plasma membrane"/>
    <property type="evidence" value="ECO:0007669"/>
    <property type="project" value="UniProtKB-SubCell"/>
</dbReference>
<evidence type="ECO:0000259" key="11">
    <source>
        <dbReference type="Pfam" id="PF07219"/>
    </source>
</evidence>
<evidence type="ECO:0000256" key="5">
    <source>
        <dbReference type="ARBA" id="ARBA00022519"/>
    </source>
</evidence>
<reference evidence="12 13" key="1">
    <citation type="submission" date="2018-10" db="EMBL/GenBank/DDBJ databases">
        <title>Genomic Encyclopedia of Type Strains, Phase IV (KMG-IV): sequencing the most valuable type-strain genomes for metagenomic binning, comparative biology and taxonomic classification.</title>
        <authorList>
            <person name="Goeker M."/>
        </authorList>
    </citation>
    <scope>NUCLEOTIDE SEQUENCE [LARGE SCALE GENOMIC DNA]</scope>
    <source>
        <strain evidence="12 13">DSM 23841</strain>
    </source>
</reference>
<dbReference type="Gene3D" id="1.25.40.10">
    <property type="entry name" value="Tetratricopeptide repeat domain"/>
    <property type="match status" value="2"/>
</dbReference>
<feature type="transmembrane region" description="Helical" evidence="10">
    <location>
        <begin position="44"/>
        <end position="68"/>
    </location>
</feature>
<evidence type="ECO:0000256" key="2">
    <source>
        <dbReference type="ARBA" id="ARBA00004429"/>
    </source>
</evidence>
<evidence type="ECO:0000313" key="13">
    <source>
        <dbReference type="Proteomes" id="UP000270626"/>
    </source>
</evidence>
<dbReference type="RefSeq" id="WP_121458187.1">
    <property type="nucleotide sequence ID" value="NZ_JAANMQ010000004.1"/>
</dbReference>
<evidence type="ECO:0000256" key="1">
    <source>
        <dbReference type="ARBA" id="ARBA00002962"/>
    </source>
</evidence>
<evidence type="ECO:0000256" key="8">
    <source>
        <dbReference type="ARBA" id="ARBA00023136"/>
    </source>
</evidence>
<evidence type="ECO:0000313" key="12">
    <source>
        <dbReference type="EMBL" id="RKT58851.1"/>
    </source>
</evidence>
<evidence type="ECO:0000256" key="10">
    <source>
        <dbReference type="SAM" id="Phobius"/>
    </source>
</evidence>
<keyword evidence="4" id="KW-1003">Cell membrane</keyword>
<comment type="caution">
    <text evidence="12">The sequence shown here is derived from an EMBL/GenBank/DDBJ whole genome shotgun (WGS) entry which is preliminary data.</text>
</comment>
<comment type="subcellular location">
    <subcellularLocation>
        <location evidence="2">Cell inner membrane</location>
        <topology evidence="2">Multi-pass membrane protein</topology>
    </subcellularLocation>
</comment>
<dbReference type="NCBIfam" id="TIGR00540">
    <property type="entry name" value="TPR_hemY_coli"/>
    <property type="match status" value="1"/>
</dbReference>
<organism evidence="12 13">
    <name type="scientific">Azonexus fungiphilus</name>
    <dbReference type="NCBI Taxonomy" id="146940"/>
    <lineage>
        <taxon>Bacteria</taxon>
        <taxon>Pseudomonadati</taxon>
        <taxon>Pseudomonadota</taxon>
        <taxon>Betaproteobacteria</taxon>
        <taxon>Rhodocyclales</taxon>
        <taxon>Azonexaceae</taxon>
        <taxon>Azonexus</taxon>
    </lineage>
</organism>
<comment type="pathway">
    <text evidence="3">Porphyrin-containing compound metabolism; protoheme biosynthesis.</text>
</comment>
<keyword evidence="13" id="KW-1185">Reference proteome</keyword>
<dbReference type="SUPFAM" id="SSF48452">
    <property type="entry name" value="TPR-like"/>
    <property type="match status" value="1"/>
</dbReference>
<dbReference type="Proteomes" id="UP000270626">
    <property type="component" value="Unassembled WGS sequence"/>
</dbReference>
<keyword evidence="6 10" id="KW-0812">Transmembrane</keyword>
<gene>
    <name evidence="12" type="ORF">DFR40_1880</name>
</gene>
<dbReference type="UniPathway" id="UPA00252"/>
<keyword evidence="7 10" id="KW-1133">Transmembrane helix</keyword>
<evidence type="ECO:0000256" key="7">
    <source>
        <dbReference type="ARBA" id="ARBA00022989"/>
    </source>
</evidence>
<dbReference type="OrthoDB" id="7053339at2"/>
<keyword evidence="9" id="KW-0627">Porphyrin biosynthesis</keyword>